<keyword evidence="3" id="KW-0067">ATP-binding</keyword>
<dbReference type="HAMAP" id="MF_00208">
    <property type="entry name" value="MurE"/>
    <property type="match status" value="1"/>
</dbReference>
<evidence type="ECO:0000256" key="4">
    <source>
        <dbReference type="RuleBase" id="RU004135"/>
    </source>
</evidence>
<feature type="domain" description="Mur ligase central" evidence="6">
    <location>
        <begin position="123"/>
        <end position="328"/>
    </location>
</feature>
<dbReference type="KEGG" id="vah:G7081_05755"/>
<gene>
    <name evidence="3" type="primary">murE</name>
    <name evidence="7" type="ORF">G7081_05755</name>
</gene>
<keyword evidence="3 4" id="KW-0132">Cell division</keyword>
<evidence type="ECO:0000259" key="5">
    <source>
        <dbReference type="Pfam" id="PF02875"/>
    </source>
</evidence>
<dbReference type="RefSeq" id="WP_166008004.1">
    <property type="nucleotide sequence ID" value="NZ_CP049886.1"/>
</dbReference>
<comment type="PTM">
    <text evidence="3">Carboxylation is probably crucial for Mg(2+) binding and, consequently, for the gamma-phosphate positioning of ATP.</text>
</comment>
<dbReference type="GO" id="GO:0009252">
    <property type="term" value="P:peptidoglycan biosynthetic process"/>
    <property type="evidence" value="ECO:0007669"/>
    <property type="project" value="UniProtKB-UniRule"/>
</dbReference>
<dbReference type="Gene3D" id="3.40.1390.10">
    <property type="entry name" value="MurE/MurF, N-terminal domain"/>
    <property type="match status" value="1"/>
</dbReference>
<feature type="domain" description="Mur ligase C-terminal" evidence="5">
    <location>
        <begin position="350"/>
        <end position="477"/>
    </location>
</feature>
<comment type="caution">
    <text evidence="3">Lacks conserved residue(s) required for the propagation of feature annotation.</text>
</comment>
<sequence>MLSFNQMINLLTEHQLLKEYISNGVWHFTPTADLDDKTIKHITYDSRAVTEGSLFFCKGLAFKVDYLEQALAQGASFYVTEKNYELETDAIGIVVTDIKKAMAVISMAFYNYPQDDLKIIAYTGTKGKTTAAYFSKFILDVATQSKTALLSTMETILDGKTATKSLLTTPEAVDLYRMMAEAVSNGMTHLVMEVSSQAYKTQRVYGLDFDVAIFLNISEDHIGTIEHPDFDDYFYCKRQLMTHAKEVIINRNSDFVEIIEEVSQQAGANVTTYGDDSVEADYTFVSSAEGKGKFVVTSTQDSLNLSGDYQINLLGDFNQGNALSAMIATALVGATSESMITGLELAKVPGRMDTVTTNKGVPIYVDFAHNLLSLQTLLSFVKKEHADRRLVVVIGSTGGKGESRRKDFGNVLSELADVAILTSDDPGTESAKDIAAEIESYLSDRVERLTELNRAFAIKHALETATEKDVIVLAGKGSDKYQVIGTERTPYEGDLEIATKLIEGGL</sequence>
<keyword evidence="3 4" id="KW-0961">Cell wall biogenesis/degradation</keyword>
<dbReference type="GO" id="GO:0008360">
    <property type="term" value="P:regulation of cell shape"/>
    <property type="evidence" value="ECO:0007669"/>
    <property type="project" value="UniProtKB-KW"/>
</dbReference>
<keyword evidence="3 4" id="KW-0131">Cell cycle</keyword>
<dbReference type="InterPro" id="IPR004101">
    <property type="entry name" value="Mur_ligase_C"/>
</dbReference>
<feature type="binding site" evidence="3">
    <location>
        <begin position="124"/>
        <end position="130"/>
    </location>
    <ligand>
        <name>ATP</name>
        <dbReference type="ChEBI" id="CHEBI:30616"/>
    </ligand>
</feature>
<organism evidence="7 8">
    <name type="scientific">Vagococcus coleopterorum</name>
    <dbReference type="NCBI Taxonomy" id="2714946"/>
    <lineage>
        <taxon>Bacteria</taxon>
        <taxon>Bacillati</taxon>
        <taxon>Bacillota</taxon>
        <taxon>Bacilli</taxon>
        <taxon>Lactobacillales</taxon>
        <taxon>Enterococcaceae</taxon>
        <taxon>Vagococcus</taxon>
    </lineage>
</organism>
<keyword evidence="8" id="KW-1185">Reference proteome</keyword>
<comment type="pathway">
    <text evidence="1 3 4">Cell wall biogenesis; peptidoglycan biosynthesis.</text>
</comment>
<dbReference type="UniPathway" id="UPA00219"/>
<dbReference type="EMBL" id="CP049886">
    <property type="protein sequence ID" value="QIL46616.1"/>
    <property type="molecule type" value="Genomic_DNA"/>
</dbReference>
<dbReference type="GO" id="GO:0000287">
    <property type="term" value="F:magnesium ion binding"/>
    <property type="evidence" value="ECO:0007669"/>
    <property type="project" value="UniProtKB-UniRule"/>
</dbReference>
<dbReference type="InterPro" id="IPR035911">
    <property type="entry name" value="MurE/MurF_N"/>
</dbReference>
<dbReference type="GO" id="GO:0005524">
    <property type="term" value="F:ATP binding"/>
    <property type="evidence" value="ECO:0007669"/>
    <property type="project" value="UniProtKB-UniRule"/>
</dbReference>
<feature type="binding site" evidence="3">
    <location>
        <position position="203"/>
    </location>
    <ligand>
        <name>UDP-N-acetyl-alpha-D-muramoyl-L-alanyl-D-glutamate</name>
        <dbReference type="ChEBI" id="CHEBI:83900"/>
    </ligand>
</feature>
<dbReference type="PANTHER" id="PTHR23135">
    <property type="entry name" value="MUR LIGASE FAMILY MEMBER"/>
    <property type="match status" value="1"/>
</dbReference>
<comment type="cofactor">
    <cofactor evidence="3">
        <name>Mg(2+)</name>
        <dbReference type="ChEBI" id="CHEBI:18420"/>
    </cofactor>
</comment>
<dbReference type="GO" id="GO:0071555">
    <property type="term" value="P:cell wall organization"/>
    <property type="evidence" value="ECO:0007669"/>
    <property type="project" value="UniProtKB-KW"/>
</dbReference>
<dbReference type="Pfam" id="PF02875">
    <property type="entry name" value="Mur_ligase_C"/>
    <property type="match status" value="1"/>
</dbReference>
<dbReference type="SUPFAM" id="SSF53244">
    <property type="entry name" value="MurD-like peptide ligases, peptide-binding domain"/>
    <property type="match status" value="1"/>
</dbReference>
<dbReference type="GO" id="GO:0016881">
    <property type="term" value="F:acid-amino acid ligase activity"/>
    <property type="evidence" value="ECO:0007669"/>
    <property type="project" value="UniProtKB-UniRule"/>
</dbReference>
<dbReference type="InterPro" id="IPR036615">
    <property type="entry name" value="Mur_ligase_C_dom_sf"/>
</dbReference>
<dbReference type="PANTHER" id="PTHR23135:SF4">
    <property type="entry name" value="UDP-N-ACETYLMURAMOYL-L-ALANYL-D-GLUTAMATE--2,6-DIAMINOPIMELATE LIGASE MURE HOMOLOG, CHLOROPLASTIC"/>
    <property type="match status" value="1"/>
</dbReference>
<evidence type="ECO:0000313" key="8">
    <source>
        <dbReference type="Proteomes" id="UP000500890"/>
    </source>
</evidence>
<keyword evidence="3 4" id="KW-0133">Cell shape</keyword>
<keyword evidence="3" id="KW-0460">Magnesium</keyword>
<dbReference type="SUPFAM" id="SSF63418">
    <property type="entry name" value="MurE/MurF N-terminal domain"/>
    <property type="match status" value="1"/>
</dbReference>
<name>A0A6G8ANN9_9ENTE</name>
<dbReference type="GO" id="GO:0051301">
    <property type="term" value="P:cell division"/>
    <property type="evidence" value="ECO:0007669"/>
    <property type="project" value="UniProtKB-KW"/>
</dbReference>
<evidence type="ECO:0000313" key="7">
    <source>
        <dbReference type="EMBL" id="QIL46616.1"/>
    </source>
</evidence>
<evidence type="ECO:0000256" key="2">
    <source>
        <dbReference type="ARBA" id="ARBA00005898"/>
    </source>
</evidence>
<dbReference type="Gene3D" id="3.40.1190.10">
    <property type="entry name" value="Mur-like, catalytic domain"/>
    <property type="match status" value="1"/>
</dbReference>
<dbReference type="InterPro" id="IPR036565">
    <property type="entry name" value="Mur-like_cat_sf"/>
</dbReference>
<keyword evidence="3" id="KW-0547">Nucleotide-binding</keyword>
<evidence type="ECO:0000256" key="3">
    <source>
        <dbReference type="HAMAP-Rule" id="MF_00208"/>
    </source>
</evidence>
<evidence type="ECO:0000259" key="6">
    <source>
        <dbReference type="Pfam" id="PF08245"/>
    </source>
</evidence>
<dbReference type="InterPro" id="IPR005761">
    <property type="entry name" value="UDP-N-AcMur-Glu-dNH2Pim_ligase"/>
</dbReference>
<dbReference type="AlphaFoldDB" id="A0A6G8ANN9"/>
<comment type="subcellular location">
    <subcellularLocation>
        <location evidence="3 4">Cytoplasm</location>
    </subcellularLocation>
</comment>
<dbReference type="NCBIfam" id="NF010628">
    <property type="entry name" value="PRK14022.1"/>
    <property type="match status" value="1"/>
</dbReference>
<comment type="similarity">
    <text evidence="2 3">Belongs to the MurCDEF family. MurE subfamily.</text>
</comment>
<keyword evidence="3" id="KW-0963">Cytoplasm</keyword>
<feature type="binding site" evidence="3">
    <location>
        <begin position="168"/>
        <end position="169"/>
    </location>
    <ligand>
        <name>UDP-N-acetyl-alpha-D-muramoyl-L-alanyl-D-glutamate</name>
        <dbReference type="ChEBI" id="CHEBI:83900"/>
    </ligand>
</feature>
<dbReference type="SUPFAM" id="SSF53623">
    <property type="entry name" value="MurD-like peptide ligases, catalytic domain"/>
    <property type="match status" value="1"/>
</dbReference>
<dbReference type="NCBIfam" id="TIGR01085">
    <property type="entry name" value="murE"/>
    <property type="match status" value="1"/>
</dbReference>
<keyword evidence="3 4" id="KW-0573">Peptidoglycan synthesis</keyword>
<evidence type="ECO:0000256" key="1">
    <source>
        <dbReference type="ARBA" id="ARBA00004752"/>
    </source>
</evidence>
<feature type="binding site" evidence="3">
    <location>
        <position position="195"/>
    </location>
    <ligand>
        <name>UDP-N-acetyl-alpha-D-muramoyl-L-alanyl-D-glutamate</name>
        <dbReference type="ChEBI" id="CHEBI:83900"/>
    </ligand>
</feature>
<accession>A0A6G8ANN9</accession>
<comment type="function">
    <text evidence="3">Catalyzes the addition of an amino acid to the nucleotide precursor UDP-N-acetylmuramoyl-L-alanyl-D-glutamate (UMAG) in the biosynthesis of bacterial cell-wall peptidoglycan.</text>
</comment>
<dbReference type="Gene3D" id="3.90.190.20">
    <property type="entry name" value="Mur ligase, C-terminal domain"/>
    <property type="match status" value="1"/>
</dbReference>
<feature type="modified residue" description="N6-carboxylysine" evidence="3">
    <location>
        <position position="237"/>
    </location>
</feature>
<dbReference type="InterPro" id="IPR013221">
    <property type="entry name" value="Mur_ligase_cen"/>
</dbReference>
<keyword evidence="3 7" id="KW-0436">Ligase</keyword>
<reference evidence="7 8" key="1">
    <citation type="submission" date="2020-03" db="EMBL/GenBank/DDBJ databases">
        <title>Vagococcus sp. nov., isolated from beetles.</title>
        <authorList>
            <person name="Hyun D.-W."/>
            <person name="Bae J.-W."/>
        </authorList>
    </citation>
    <scope>NUCLEOTIDE SEQUENCE [LARGE SCALE GENOMIC DNA]</scope>
    <source>
        <strain evidence="7 8">HDW17A</strain>
    </source>
</reference>
<proteinExistence type="inferred from homology"/>
<dbReference type="EC" id="6.3.2.-" evidence="3"/>
<dbReference type="GO" id="GO:0005737">
    <property type="term" value="C:cytoplasm"/>
    <property type="evidence" value="ECO:0007669"/>
    <property type="project" value="UniProtKB-SubCell"/>
</dbReference>
<protein>
    <recommendedName>
        <fullName evidence="3">UDP-N-acetylmuramyl-tripeptide synthetase</fullName>
        <ecNumber evidence="3">6.3.2.-</ecNumber>
    </recommendedName>
    <alternativeName>
        <fullName evidence="3">UDP-MurNAc-tripeptide synthetase</fullName>
    </alternativeName>
</protein>
<dbReference type="Proteomes" id="UP000500890">
    <property type="component" value="Chromosome"/>
</dbReference>
<dbReference type="Pfam" id="PF08245">
    <property type="entry name" value="Mur_ligase_M"/>
    <property type="match status" value="1"/>
</dbReference>
<feature type="binding site" evidence="3">
    <location>
        <position position="46"/>
    </location>
    <ligand>
        <name>UDP-N-acetyl-alpha-D-muramoyl-L-alanyl-D-glutamate</name>
        <dbReference type="ChEBI" id="CHEBI:83900"/>
    </ligand>
</feature>